<comment type="similarity">
    <text evidence="2">Belongs to the YkuD family.</text>
</comment>
<evidence type="ECO:0000256" key="3">
    <source>
        <dbReference type="ARBA" id="ARBA00022676"/>
    </source>
</evidence>
<evidence type="ECO:0000256" key="6">
    <source>
        <dbReference type="ARBA" id="ARBA00022960"/>
    </source>
</evidence>
<feature type="domain" description="L,D-TPase catalytic" evidence="12">
    <location>
        <begin position="335"/>
        <end position="444"/>
    </location>
</feature>
<dbReference type="PANTHER" id="PTHR30582">
    <property type="entry name" value="L,D-TRANSPEPTIDASE"/>
    <property type="match status" value="1"/>
</dbReference>
<accession>A0ABW3UFJ5</accession>
<evidence type="ECO:0000313" key="13">
    <source>
        <dbReference type="EMBL" id="MFD1219074.1"/>
    </source>
</evidence>
<dbReference type="Pfam" id="PF03734">
    <property type="entry name" value="YkuD"/>
    <property type="match status" value="1"/>
</dbReference>
<name>A0ABW3UFJ5_9BACL</name>
<keyword evidence="14" id="KW-1185">Reference proteome</keyword>
<keyword evidence="8 9" id="KW-0961">Cell wall biogenesis/degradation</keyword>
<evidence type="ECO:0000256" key="5">
    <source>
        <dbReference type="ARBA" id="ARBA00022801"/>
    </source>
</evidence>
<dbReference type="PROSITE" id="PS52029">
    <property type="entry name" value="LD_TPASE"/>
    <property type="match status" value="1"/>
</dbReference>
<proteinExistence type="inferred from homology"/>
<comment type="caution">
    <text evidence="13">The sequence shown here is derived from an EMBL/GenBank/DDBJ whole genome shotgun (WGS) entry which is preliminary data.</text>
</comment>
<keyword evidence="3" id="KW-0328">Glycosyltransferase</keyword>
<comment type="pathway">
    <text evidence="1 9">Cell wall biogenesis; peptidoglycan biosynthesis.</text>
</comment>
<feature type="transmembrane region" description="Helical" evidence="11">
    <location>
        <begin position="100"/>
        <end position="117"/>
    </location>
</feature>
<evidence type="ECO:0000256" key="7">
    <source>
        <dbReference type="ARBA" id="ARBA00022984"/>
    </source>
</evidence>
<feature type="active site" description="Proton donor/acceptor" evidence="9">
    <location>
        <position position="404"/>
    </location>
</feature>
<sequence>MKAKDHDEQLRQFFQHHPLENPAYLKQYVREHPNNKMAWYLLGREYDAQGKRGKALYCYTQAGEIYEAFENQTIAVSPESEQSLRQWEQQSRRKKLQRRLRWAALSVFMVLGVLLAPELRQSKDGERAALPAGMTREQVQETKVYYVTGAKSKENTAAALQEMLLKERVNRYAILAYGKSTEDGKWISWTKSPPILLSVEGKEDAALQQIQYHDAESCSCQPTEASKPKAIFAAWAEQREQELILRSALASYKQRTGKPPESLKDLSQPYPNNVLPGVTPFMEQLFEQWNPSGGGELPAGESGGGEAGGAASQPAEPNGSSIGTGGLVKPLTEPLRIVVDKSTHRLALVSGQIIVRSYPVGLGADRTPEGTFEISEKVRNPNGKSNGEFGSRGMTLSDTQYAIHGTNKPSSIEKDQSLGCIRMLKEDVEELFDMVPLGTPVTIGKGLLPTEIKRGAPVLQLPAQTEETNPGKVYKWLN</sequence>
<feature type="region of interest" description="Disordered" evidence="10">
    <location>
        <begin position="288"/>
        <end position="327"/>
    </location>
</feature>
<evidence type="ECO:0000256" key="11">
    <source>
        <dbReference type="SAM" id="Phobius"/>
    </source>
</evidence>
<evidence type="ECO:0000313" key="14">
    <source>
        <dbReference type="Proteomes" id="UP001597180"/>
    </source>
</evidence>
<feature type="active site" description="Nucleophile" evidence="9">
    <location>
        <position position="420"/>
    </location>
</feature>
<dbReference type="InterPro" id="IPR050979">
    <property type="entry name" value="LD-transpeptidase"/>
</dbReference>
<keyword evidence="6 9" id="KW-0133">Cell shape</keyword>
<dbReference type="InterPro" id="IPR038063">
    <property type="entry name" value="Transpep_catalytic_dom"/>
</dbReference>
<keyword evidence="5" id="KW-0378">Hydrolase</keyword>
<evidence type="ECO:0000256" key="10">
    <source>
        <dbReference type="SAM" id="MobiDB-lite"/>
    </source>
</evidence>
<keyword evidence="4" id="KW-0808">Transferase</keyword>
<evidence type="ECO:0000259" key="12">
    <source>
        <dbReference type="PROSITE" id="PS52029"/>
    </source>
</evidence>
<keyword evidence="11" id="KW-0812">Transmembrane</keyword>
<dbReference type="Proteomes" id="UP001597180">
    <property type="component" value="Unassembled WGS sequence"/>
</dbReference>
<keyword evidence="7 9" id="KW-0573">Peptidoglycan synthesis</keyword>
<keyword evidence="11" id="KW-0472">Membrane</keyword>
<dbReference type="InterPro" id="IPR011990">
    <property type="entry name" value="TPR-like_helical_dom_sf"/>
</dbReference>
<reference evidence="14" key="1">
    <citation type="journal article" date="2019" name="Int. J. Syst. Evol. Microbiol.">
        <title>The Global Catalogue of Microorganisms (GCM) 10K type strain sequencing project: providing services to taxonomists for standard genome sequencing and annotation.</title>
        <authorList>
            <consortium name="The Broad Institute Genomics Platform"/>
            <consortium name="The Broad Institute Genome Sequencing Center for Infectious Disease"/>
            <person name="Wu L."/>
            <person name="Ma J."/>
        </authorList>
    </citation>
    <scope>NUCLEOTIDE SEQUENCE [LARGE SCALE GENOMIC DNA]</scope>
    <source>
        <strain evidence="14">CCUG 53270</strain>
    </source>
</reference>
<dbReference type="CDD" id="cd16913">
    <property type="entry name" value="YkuD_like"/>
    <property type="match status" value="1"/>
</dbReference>
<dbReference type="Gene3D" id="1.25.40.10">
    <property type="entry name" value="Tetratricopeptide repeat domain"/>
    <property type="match status" value="1"/>
</dbReference>
<dbReference type="EMBL" id="JBHTLU010000007">
    <property type="protein sequence ID" value="MFD1219074.1"/>
    <property type="molecule type" value="Genomic_DNA"/>
</dbReference>
<evidence type="ECO:0000256" key="4">
    <source>
        <dbReference type="ARBA" id="ARBA00022679"/>
    </source>
</evidence>
<dbReference type="SUPFAM" id="SSF48452">
    <property type="entry name" value="TPR-like"/>
    <property type="match status" value="1"/>
</dbReference>
<dbReference type="PANTHER" id="PTHR30582:SF24">
    <property type="entry name" value="L,D-TRANSPEPTIDASE ERFK_SRFK-RELATED"/>
    <property type="match status" value="1"/>
</dbReference>
<evidence type="ECO:0000256" key="9">
    <source>
        <dbReference type="PROSITE-ProRule" id="PRU01373"/>
    </source>
</evidence>
<evidence type="ECO:0000256" key="2">
    <source>
        <dbReference type="ARBA" id="ARBA00005992"/>
    </source>
</evidence>
<gene>
    <name evidence="13" type="ORF">ACFQ4B_02980</name>
</gene>
<dbReference type="InterPro" id="IPR005490">
    <property type="entry name" value="LD_TPept_cat_dom"/>
</dbReference>
<protein>
    <submittedName>
        <fullName evidence="13">L,D-transpeptidase family protein</fullName>
    </submittedName>
</protein>
<evidence type="ECO:0000256" key="8">
    <source>
        <dbReference type="ARBA" id="ARBA00023316"/>
    </source>
</evidence>
<evidence type="ECO:0000256" key="1">
    <source>
        <dbReference type="ARBA" id="ARBA00004752"/>
    </source>
</evidence>
<organism evidence="13 14">
    <name type="scientific">Paenibacillus vulneris</name>
    <dbReference type="NCBI Taxonomy" id="1133364"/>
    <lineage>
        <taxon>Bacteria</taxon>
        <taxon>Bacillati</taxon>
        <taxon>Bacillota</taxon>
        <taxon>Bacilli</taxon>
        <taxon>Bacillales</taxon>
        <taxon>Paenibacillaceae</taxon>
        <taxon>Paenibacillus</taxon>
    </lineage>
</organism>
<feature type="compositionally biased region" description="Gly residues" evidence="10">
    <location>
        <begin position="292"/>
        <end position="308"/>
    </location>
</feature>
<feature type="region of interest" description="Disordered" evidence="10">
    <location>
        <begin position="376"/>
        <end position="395"/>
    </location>
</feature>
<dbReference type="RefSeq" id="WP_345591454.1">
    <property type="nucleotide sequence ID" value="NZ_BAABJG010000027.1"/>
</dbReference>
<dbReference type="SUPFAM" id="SSF141523">
    <property type="entry name" value="L,D-transpeptidase catalytic domain-like"/>
    <property type="match status" value="1"/>
</dbReference>
<keyword evidence="11" id="KW-1133">Transmembrane helix</keyword>
<dbReference type="Gene3D" id="2.40.440.10">
    <property type="entry name" value="L,D-transpeptidase catalytic domain-like"/>
    <property type="match status" value="1"/>
</dbReference>